<proteinExistence type="predicted"/>
<dbReference type="AlphaFoldDB" id="A0A1Y3BDU5"/>
<dbReference type="EMBL" id="MUJZ01029665">
    <property type="protein sequence ID" value="OTF78068.1"/>
    <property type="molecule type" value="Genomic_DNA"/>
</dbReference>
<feature type="compositionally biased region" description="Basic and acidic residues" evidence="1">
    <location>
        <begin position="172"/>
        <end position="183"/>
    </location>
</feature>
<feature type="compositionally biased region" description="Basic and acidic residues" evidence="1">
    <location>
        <begin position="199"/>
        <end position="214"/>
    </location>
</feature>
<reference evidence="2 3" key="1">
    <citation type="submission" date="2017-03" db="EMBL/GenBank/DDBJ databases">
        <title>Genome Survey of Euroglyphus maynei.</title>
        <authorList>
            <person name="Arlian L.G."/>
            <person name="Morgan M.S."/>
            <person name="Rider S.D."/>
        </authorList>
    </citation>
    <scope>NUCLEOTIDE SEQUENCE [LARGE SCALE GENOMIC DNA]</scope>
    <source>
        <strain evidence="2">Arlian Lab</strain>
        <tissue evidence="2">Whole body</tissue>
    </source>
</reference>
<name>A0A1Y3BDU5_EURMA</name>
<gene>
    <name evidence="2" type="ORF">BLA29_008983</name>
</gene>
<comment type="caution">
    <text evidence="2">The sequence shown here is derived from an EMBL/GenBank/DDBJ whole genome shotgun (WGS) entry which is preliminary data.</text>
</comment>
<feature type="non-terminal residue" evidence="2">
    <location>
        <position position="238"/>
    </location>
</feature>
<dbReference type="Proteomes" id="UP000194236">
    <property type="component" value="Unassembled WGS sequence"/>
</dbReference>
<keyword evidence="3" id="KW-1185">Reference proteome</keyword>
<accession>A0A1Y3BDU5</accession>
<sequence length="238" mass="27469">MIITTTVGSTDAGGRRRRRRQRQKPMAETISEKIVELSLNDQAEKPKKIIFERKLRKPDGKELIEMQDVTGETAIIIDEEIIESSTKQDDDVMAKKPKKMMILKRTLRKFDGSEEIVEQFIPVQQTNDLKETRTKQPDITFESDDSKSIEQKEKFVEKIIGTTIDDGYGIPKDNEKKPDEHLVVNETGKPKKISRKTRKPDDKQESREEIDLKDKKKIILKKPKPAELVQETKPDVSI</sequence>
<evidence type="ECO:0000313" key="2">
    <source>
        <dbReference type="EMBL" id="OTF78068.1"/>
    </source>
</evidence>
<feature type="region of interest" description="Disordered" evidence="1">
    <location>
        <begin position="166"/>
        <end position="217"/>
    </location>
</feature>
<evidence type="ECO:0000313" key="3">
    <source>
        <dbReference type="Proteomes" id="UP000194236"/>
    </source>
</evidence>
<feature type="region of interest" description="Disordered" evidence="1">
    <location>
        <begin position="1"/>
        <end position="27"/>
    </location>
</feature>
<protein>
    <submittedName>
        <fullName evidence="2">Uncharacterized protein</fullName>
    </submittedName>
</protein>
<evidence type="ECO:0000256" key="1">
    <source>
        <dbReference type="SAM" id="MobiDB-lite"/>
    </source>
</evidence>
<organism evidence="2 3">
    <name type="scientific">Euroglyphus maynei</name>
    <name type="common">Mayne's house dust mite</name>
    <dbReference type="NCBI Taxonomy" id="6958"/>
    <lineage>
        <taxon>Eukaryota</taxon>
        <taxon>Metazoa</taxon>
        <taxon>Ecdysozoa</taxon>
        <taxon>Arthropoda</taxon>
        <taxon>Chelicerata</taxon>
        <taxon>Arachnida</taxon>
        <taxon>Acari</taxon>
        <taxon>Acariformes</taxon>
        <taxon>Sarcoptiformes</taxon>
        <taxon>Astigmata</taxon>
        <taxon>Psoroptidia</taxon>
        <taxon>Analgoidea</taxon>
        <taxon>Pyroglyphidae</taxon>
        <taxon>Pyroglyphinae</taxon>
        <taxon>Euroglyphus</taxon>
    </lineage>
</organism>